<dbReference type="RefSeq" id="WP_073606788.1">
    <property type="nucleotide sequence ID" value="NZ_MRCG01000001.1"/>
</dbReference>
<dbReference type="PRINTS" id="PR00344">
    <property type="entry name" value="BCTRLSENSOR"/>
</dbReference>
<evidence type="ECO:0000256" key="2">
    <source>
        <dbReference type="ARBA" id="ARBA00012438"/>
    </source>
</evidence>
<dbReference type="STRING" id="549789.NIES30_02570"/>
<dbReference type="Proteomes" id="UP000185557">
    <property type="component" value="Unassembled WGS sequence"/>
</dbReference>
<keyword evidence="8" id="KW-1185">Reference proteome</keyword>
<dbReference type="InterPro" id="IPR004358">
    <property type="entry name" value="Sig_transdc_His_kin-like_C"/>
</dbReference>
<dbReference type="Pfam" id="PF00512">
    <property type="entry name" value="HisKA"/>
    <property type="match status" value="1"/>
</dbReference>
<dbReference type="InterPro" id="IPR036890">
    <property type="entry name" value="HATPase_C_sf"/>
</dbReference>
<keyword evidence="5" id="KW-0902">Two-component regulatory system</keyword>
<comment type="catalytic activity">
    <reaction evidence="1">
        <text>ATP + protein L-histidine = ADP + protein N-phospho-L-histidine.</text>
        <dbReference type="EC" id="2.7.13.3"/>
    </reaction>
</comment>
<dbReference type="Gene3D" id="1.10.287.130">
    <property type="match status" value="1"/>
</dbReference>
<dbReference type="InterPro" id="IPR003594">
    <property type="entry name" value="HATPase_dom"/>
</dbReference>
<keyword evidence="3" id="KW-0597">Phosphoprotein</keyword>
<dbReference type="SMART" id="SM00388">
    <property type="entry name" value="HisKA"/>
    <property type="match status" value="1"/>
</dbReference>
<dbReference type="GO" id="GO:0000155">
    <property type="term" value="F:phosphorelay sensor kinase activity"/>
    <property type="evidence" value="ECO:0007669"/>
    <property type="project" value="InterPro"/>
</dbReference>
<dbReference type="InterPro" id="IPR005467">
    <property type="entry name" value="His_kinase_dom"/>
</dbReference>
<organism evidence="7 8">
    <name type="scientific">Phormidium tenue NIES-30</name>
    <dbReference type="NCBI Taxonomy" id="549789"/>
    <lineage>
        <taxon>Bacteria</taxon>
        <taxon>Bacillati</taxon>
        <taxon>Cyanobacteriota</taxon>
        <taxon>Cyanophyceae</taxon>
        <taxon>Oscillatoriophycideae</taxon>
        <taxon>Oscillatoriales</taxon>
        <taxon>Oscillatoriaceae</taxon>
        <taxon>Phormidium</taxon>
    </lineage>
</organism>
<name>A0A1U7JB57_9CYAN</name>
<evidence type="ECO:0000313" key="8">
    <source>
        <dbReference type="Proteomes" id="UP000185557"/>
    </source>
</evidence>
<dbReference type="Gene3D" id="3.30.565.10">
    <property type="entry name" value="Histidine kinase-like ATPase, C-terminal domain"/>
    <property type="match status" value="1"/>
</dbReference>
<sequence length="449" mass="49264">MASENPTVLFQARPPEGLASTYPNLCEGRETWPLVHALAATLNEPDMLPSLAEVLGTHLGAGACLLLCHYPDHGLTYTCWHQGGATTSYQFGDAPIGLTLDRQRRVALDLIQQTIAQAAGKARLSWQKGLAGLLRNEAETPAWLRTISHCTAIAVDGAGLQGAMLLLGTKGLSLEPTVQTNLASLGSIAFHQHYLQGQAQHHAEQLRYLNYLKEDFLSTLNHELRTPLTSMMLAIRMLRRPDLTPERSAMYLDILEQQCTREINLVNDLLMLQTLESKVPVEVRQSTDLGQLLTDLANQSQEQLHQAQLTLALQLPSRPVLLATDPERLTKVLKELVNNARKYSTPKTVVTFALADNQAQNGRVTLQVSNLGQAIEADDLPHIFDKFRRGASATKEGIAGTGTGLALARGLVEQLGGTIKVSSQPVNDQLWQTCFTLEFERHDKSIPNS</sequence>
<dbReference type="EC" id="2.7.13.3" evidence="2"/>
<proteinExistence type="predicted"/>
<reference evidence="7 8" key="1">
    <citation type="submission" date="2016-11" db="EMBL/GenBank/DDBJ databases">
        <title>Draft Genome Sequences of Nine Cyanobacterial Strains from Diverse Habitats.</title>
        <authorList>
            <person name="Zhu T."/>
            <person name="Hou S."/>
            <person name="Lu X."/>
            <person name="Hess W.R."/>
        </authorList>
    </citation>
    <scope>NUCLEOTIDE SEQUENCE [LARGE SCALE GENOMIC DNA]</scope>
    <source>
        <strain evidence="7 8">NIES-30</strain>
    </source>
</reference>
<dbReference type="SMART" id="SM00387">
    <property type="entry name" value="HATPase_c"/>
    <property type="match status" value="1"/>
</dbReference>
<evidence type="ECO:0000256" key="1">
    <source>
        <dbReference type="ARBA" id="ARBA00000085"/>
    </source>
</evidence>
<keyword evidence="4" id="KW-0418">Kinase</keyword>
<evidence type="ECO:0000256" key="5">
    <source>
        <dbReference type="ARBA" id="ARBA00023012"/>
    </source>
</evidence>
<dbReference type="InterPro" id="IPR036097">
    <property type="entry name" value="HisK_dim/P_sf"/>
</dbReference>
<keyword evidence="4" id="KW-0808">Transferase</keyword>
<evidence type="ECO:0000259" key="6">
    <source>
        <dbReference type="PROSITE" id="PS50109"/>
    </source>
</evidence>
<dbReference type="SUPFAM" id="SSF47384">
    <property type="entry name" value="Homodimeric domain of signal transducing histidine kinase"/>
    <property type="match status" value="1"/>
</dbReference>
<evidence type="ECO:0000313" key="7">
    <source>
        <dbReference type="EMBL" id="OKH50975.1"/>
    </source>
</evidence>
<dbReference type="InterPro" id="IPR003661">
    <property type="entry name" value="HisK_dim/P_dom"/>
</dbReference>
<dbReference type="PANTHER" id="PTHR43547">
    <property type="entry name" value="TWO-COMPONENT HISTIDINE KINASE"/>
    <property type="match status" value="1"/>
</dbReference>
<dbReference type="EMBL" id="MRCG01000001">
    <property type="protein sequence ID" value="OKH50975.1"/>
    <property type="molecule type" value="Genomic_DNA"/>
</dbReference>
<comment type="caution">
    <text evidence="7">The sequence shown here is derived from an EMBL/GenBank/DDBJ whole genome shotgun (WGS) entry which is preliminary data.</text>
</comment>
<dbReference type="SUPFAM" id="SSF55874">
    <property type="entry name" value="ATPase domain of HSP90 chaperone/DNA topoisomerase II/histidine kinase"/>
    <property type="match status" value="1"/>
</dbReference>
<dbReference type="CDD" id="cd00082">
    <property type="entry name" value="HisKA"/>
    <property type="match status" value="1"/>
</dbReference>
<dbReference type="Pfam" id="PF02518">
    <property type="entry name" value="HATPase_c"/>
    <property type="match status" value="1"/>
</dbReference>
<accession>A0A1U7JB57</accession>
<dbReference type="AlphaFoldDB" id="A0A1U7JB57"/>
<dbReference type="OrthoDB" id="567974at2"/>
<feature type="domain" description="Histidine kinase" evidence="6">
    <location>
        <begin position="219"/>
        <end position="443"/>
    </location>
</feature>
<protein>
    <recommendedName>
        <fullName evidence="2">histidine kinase</fullName>
        <ecNumber evidence="2">2.7.13.3</ecNumber>
    </recommendedName>
</protein>
<gene>
    <name evidence="7" type="ORF">NIES30_02570</name>
</gene>
<dbReference type="PANTHER" id="PTHR43547:SF2">
    <property type="entry name" value="HYBRID SIGNAL TRANSDUCTION HISTIDINE KINASE C"/>
    <property type="match status" value="1"/>
</dbReference>
<evidence type="ECO:0000256" key="3">
    <source>
        <dbReference type="ARBA" id="ARBA00022553"/>
    </source>
</evidence>
<dbReference type="PROSITE" id="PS50109">
    <property type="entry name" value="HIS_KIN"/>
    <property type="match status" value="1"/>
</dbReference>
<evidence type="ECO:0000256" key="4">
    <source>
        <dbReference type="ARBA" id="ARBA00022777"/>
    </source>
</evidence>